<protein>
    <recommendedName>
        <fullName evidence="6 7">Large ribosomal subunit protein bL9</fullName>
    </recommendedName>
</protein>
<dbReference type="AlphaFoldDB" id="A0A2M7BY52"/>
<comment type="caution">
    <text evidence="11">The sequence shown here is derived from an EMBL/GenBank/DDBJ whole genome shotgun (WGS) entry which is preliminary data.</text>
</comment>
<dbReference type="Gene3D" id="3.10.430.100">
    <property type="entry name" value="Ribosomal protein L9, C-terminal domain"/>
    <property type="match status" value="1"/>
</dbReference>
<feature type="domain" description="Large ribosomal subunit protein bL9 C-terminal" evidence="10">
    <location>
        <begin position="64"/>
        <end position="145"/>
    </location>
</feature>
<feature type="coiled-coil region" evidence="8">
    <location>
        <begin position="48"/>
        <end position="78"/>
    </location>
</feature>
<evidence type="ECO:0000256" key="6">
    <source>
        <dbReference type="ARBA" id="ARBA00035292"/>
    </source>
</evidence>
<dbReference type="InterPro" id="IPR020594">
    <property type="entry name" value="Ribosomal_bL9_bac/chp"/>
</dbReference>
<evidence type="ECO:0000313" key="11">
    <source>
        <dbReference type="EMBL" id="PIV12609.1"/>
    </source>
</evidence>
<evidence type="ECO:0000256" key="4">
    <source>
        <dbReference type="ARBA" id="ARBA00022980"/>
    </source>
</evidence>
<dbReference type="NCBIfam" id="TIGR00158">
    <property type="entry name" value="L9"/>
    <property type="match status" value="1"/>
</dbReference>
<evidence type="ECO:0000256" key="8">
    <source>
        <dbReference type="SAM" id="Coils"/>
    </source>
</evidence>
<keyword evidence="8" id="KW-0175">Coiled coil</keyword>
<comment type="function">
    <text evidence="7">Binds to the 23S rRNA.</text>
</comment>
<dbReference type="Pfam" id="PF01281">
    <property type="entry name" value="Ribosomal_L9_N"/>
    <property type="match status" value="1"/>
</dbReference>
<evidence type="ECO:0000313" key="12">
    <source>
        <dbReference type="Proteomes" id="UP000230324"/>
    </source>
</evidence>
<dbReference type="GO" id="GO:0019843">
    <property type="term" value="F:rRNA binding"/>
    <property type="evidence" value="ECO:0007669"/>
    <property type="project" value="UniProtKB-UniRule"/>
</dbReference>
<dbReference type="InterPro" id="IPR009027">
    <property type="entry name" value="Ribosomal_bL9/RNase_H1_N"/>
</dbReference>
<gene>
    <name evidence="7 11" type="primary">rplI</name>
    <name evidence="11" type="ORF">COS47_01710</name>
</gene>
<dbReference type="Pfam" id="PF03948">
    <property type="entry name" value="Ribosomal_L9_C"/>
    <property type="match status" value="1"/>
</dbReference>
<dbReference type="InterPro" id="IPR036791">
    <property type="entry name" value="Ribosomal_bL9_C_sf"/>
</dbReference>
<dbReference type="HAMAP" id="MF_00503">
    <property type="entry name" value="Ribosomal_bL9"/>
    <property type="match status" value="1"/>
</dbReference>
<evidence type="ECO:0000256" key="7">
    <source>
        <dbReference type="HAMAP-Rule" id="MF_00503"/>
    </source>
</evidence>
<dbReference type="SUPFAM" id="SSF55658">
    <property type="entry name" value="L9 N-domain-like"/>
    <property type="match status" value="1"/>
</dbReference>
<sequence length="149" mass="17260">MRIILLQDIDKLGKKYEIKEVADGYVRNFLLPKGLVKLATGKNLKWLSNQKEVETKKAEEELKKVQEVASQIEKLEVVIPVKIGKEEQLFESITTQKISEKLKELGFEIKKSQIDLKEPIKELGEFPVKVKFEHNLETEIRVIITEEKS</sequence>
<comment type="similarity">
    <text evidence="1 7">Belongs to the bacterial ribosomal protein bL9 family.</text>
</comment>
<dbReference type="InterPro" id="IPR000244">
    <property type="entry name" value="Ribosomal_bL9"/>
</dbReference>
<dbReference type="InterPro" id="IPR020069">
    <property type="entry name" value="Ribosomal_bL9_C"/>
</dbReference>
<name>A0A2M7BY52_9BACT</name>
<keyword evidence="5 7" id="KW-0687">Ribonucleoprotein</keyword>
<dbReference type="InterPro" id="IPR020070">
    <property type="entry name" value="Ribosomal_bL9_N"/>
</dbReference>
<dbReference type="GO" id="GO:0005840">
    <property type="term" value="C:ribosome"/>
    <property type="evidence" value="ECO:0007669"/>
    <property type="project" value="UniProtKB-KW"/>
</dbReference>
<dbReference type="GO" id="GO:0006412">
    <property type="term" value="P:translation"/>
    <property type="evidence" value="ECO:0007669"/>
    <property type="project" value="UniProtKB-UniRule"/>
</dbReference>
<evidence type="ECO:0000256" key="2">
    <source>
        <dbReference type="ARBA" id="ARBA00022730"/>
    </source>
</evidence>
<accession>A0A2M7BY52</accession>
<evidence type="ECO:0000259" key="10">
    <source>
        <dbReference type="Pfam" id="PF03948"/>
    </source>
</evidence>
<dbReference type="EMBL" id="PEUV01000035">
    <property type="protein sequence ID" value="PIV12609.1"/>
    <property type="molecule type" value="Genomic_DNA"/>
</dbReference>
<dbReference type="SUPFAM" id="SSF55653">
    <property type="entry name" value="Ribosomal protein L9 C-domain"/>
    <property type="match status" value="1"/>
</dbReference>
<evidence type="ECO:0000256" key="1">
    <source>
        <dbReference type="ARBA" id="ARBA00010605"/>
    </source>
</evidence>
<dbReference type="GO" id="GO:1990904">
    <property type="term" value="C:ribonucleoprotein complex"/>
    <property type="evidence" value="ECO:0007669"/>
    <property type="project" value="UniProtKB-KW"/>
</dbReference>
<dbReference type="GO" id="GO:0003735">
    <property type="term" value="F:structural constituent of ribosome"/>
    <property type="evidence" value="ECO:0007669"/>
    <property type="project" value="InterPro"/>
</dbReference>
<dbReference type="PANTHER" id="PTHR21368">
    <property type="entry name" value="50S RIBOSOMAL PROTEIN L9"/>
    <property type="match status" value="1"/>
</dbReference>
<keyword evidence="2 7" id="KW-0699">rRNA-binding</keyword>
<organism evidence="11 12">
    <name type="scientific">Candidatus Nealsonbacteria bacterium CG03_land_8_20_14_0_80_36_12</name>
    <dbReference type="NCBI Taxonomy" id="1974701"/>
    <lineage>
        <taxon>Bacteria</taxon>
        <taxon>Candidatus Nealsoniibacteriota</taxon>
    </lineage>
</organism>
<proteinExistence type="inferred from homology"/>
<evidence type="ECO:0000256" key="3">
    <source>
        <dbReference type="ARBA" id="ARBA00022884"/>
    </source>
</evidence>
<dbReference type="Proteomes" id="UP000230324">
    <property type="component" value="Unassembled WGS sequence"/>
</dbReference>
<keyword evidence="4 7" id="KW-0689">Ribosomal protein</keyword>
<keyword evidence="3 7" id="KW-0694">RNA-binding</keyword>
<reference evidence="12" key="1">
    <citation type="submission" date="2017-09" db="EMBL/GenBank/DDBJ databases">
        <title>Depth-based differentiation of microbial function through sediment-hosted aquifers and enrichment of novel symbionts in the deep terrestrial subsurface.</title>
        <authorList>
            <person name="Probst A.J."/>
            <person name="Ladd B."/>
            <person name="Jarett J.K."/>
            <person name="Geller-Mcgrath D.E."/>
            <person name="Sieber C.M.K."/>
            <person name="Emerson J.B."/>
            <person name="Anantharaman K."/>
            <person name="Thomas B.C."/>
            <person name="Malmstrom R."/>
            <person name="Stieglmeier M."/>
            <person name="Klingl A."/>
            <person name="Woyke T."/>
            <person name="Ryan C.M."/>
            <person name="Banfield J.F."/>
        </authorList>
    </citation>
    <scope>NUCLEOTIDE SEQUENCE [LARGE SCALE GENOMIC DNA]</scope>
</reference>
<evidence type="ECO:0000256" key="5">
    <source>
        <dbReference type="ARBA" id="ARBA00023274"/>
    </source>
</evidence>
<dbReference type="Gene3D" id="3.40.5.10">
    <property type="entry name" value="Ribosomal protein L9, N-terminal domain"/>
    <property type="match status" value="1"/>
</dbReference>
<feature type="domain" description="Ribosomal protein L9" evidence="9">
    <location>
        <begin position="1"/>
        <end position="45"/>
    </location>
</feature>
<dbReference type="InterPro" id="IPR036935">
    <property type="entry name" value="Ribosomal_bL9_N_sf"/>
</dbReference>
<evidence type="ECO:0000259" key="9">
    <source>
        <dbReference type="Pfam" id="PF01281"/>
    </source>
</evidence>